<reference evidence="10" key="1">
    <citation type="submission" date="2022-01" db="EMBL/GenBank/DDBJ databases">
        <authorList>
            <person name="King R."/>
        </authorList>
    </citation>
    <scope>NUCLEOTIDE SEQUENCE</scope>
</reference>
<evidence type="ECO:0000256" key="8">
    <source>
        <dbReference type="ARBA" id="ARBA00023224"/>
    </source>
</evidence>
<keyword evidence="7" id="KW-0675">Receptor</keyword>
<evidence type="ECO:0000256" key="5">
    <source>
        <dbReference type="ARBA" id="ARBA00022989"/>
    </source>
</evidence>
<dbReference type="InterPro" id="IPR004117">
    <property type="entry name" value="7tm6_olfct_rcpt"/>
</dbReference>
<keyword evidence="8" id="KW-0807">Transducer</keyword>
<dbReference type="GO" id="GO:0016020">
    <property type="term" value="C:membrane"/>
    <property type="evidence" value="ECO:0007669"/>
    <property type="project" value="UniProtKB-SubCell"/>
</dbReference>
<feature type="transmembrane region" description="Helical" evidence="9">
    <location>
        <begin position="12"/>
        <end position="35"/>
    </location>
</feature>
<dbReference type="OrthoDB" id="8117390at2759"/>
<evidence type="ECO:0000256" key="2">
    <source>
        <dbReference type="ARBA" id="ARBA00022606"/>
    </source>
</evidence>
<sequence>MCIGCFPLGKVSIGVTMEGLEIIILLSIIAIKMYICQRKGFIEIIDYILNYEKNINELDTEICDLYKSYALYTKKMCISLLSISSMCGINMTISTLILYAQQMHSKDELVREKDKPLPYAMWRPVNEKDHYFICFCLDIISITFGCSFNTVTQLIFFSILTFVAGQLEILQAQFRRYGSLCAQRDTFEKKFEILKKLIVEHQQIIA</sequence>
<keyword evidence="6 9" id="KW-0472">Membrane</keyword>
<evidence type="ECO:0000313" key="11">
    <source>
        <dbReference type="Proteomes" id="UP001153636"/>
    </source>
</evidence>
<feature type="transmembrane region" description="Helical" evidence="9">
    <location>
        <begin position="77"/>
        <end position="100"/>
    </location>
</feature>
<proteinExistence type="predicted"/>
<comment type="subcellular location">
    <subcellularLocation>
        <location evidence="1">Membrane</location>
        <topology evidence="1">Multi-pass membrane protein</topology>
    </subcellularLocation>
</comment>
<accession>A0A9P0CM12</accession>
<dbReference type="Proteomes" id="UP001153636">
    <property type="component" value="Chromosome 17"/>
</dbReference>
<gene>
    <name evidence="10" type="ORF">PSYICH_LOCUS5440</name>
</gene>
<evidence type="ECO:0000313" key="10">
    <source>
        <dbReference type="EMBL" id="CAH1104609.1"/>
    </source>
</evidence>
<evidence type="ECO:0000256" key="3">
    <source>
        <dbReference type="ARBA" id="ARBA00022692"/>
    </source>
</evidence>
<dbReference type="GO" id="GO:0005549">
    <property type="term" value="F:odorant binding"/>
    <property type="evidence" value="ECO:0007669"/>
    <property type="project" value="InterPro"/>
</dbReference>
<organism evidence="10 11">
    <name type="scientific">Psylliodes chrysocephalus</name>
    <dbReference type="NCBI Taxonomy" id="3402493"/>
    <lineage>
        <taxon>Eukaryota</taxon>
        <taxon>Metazoa</taxon>
        <taxon>Ecdysozoa</taxon>
        <taxon>Arthropoda</taxon>
        <taxon>Hexapoda</taxon>
        <taxon>Insecta</taxon>
        <taxon>Pterygota</taxon>
        <taxon>Neoptera</taxon>
        <taxon>Endopterygota</taxon>
        <taxon>Coleoptera</taxon>
        <taxon>Polyphaga</taxon>
        <taxon>Cucujiformia</taxon>
        <taxon>Chrysomeloidea</taxon>
        <taxon>Chrysomelidae</taxon>
        <taxon>Galerucinae</taxon>
        <taxon>Alticini</taxon>
        <taxon>Psylliodes</taxon>
    </lineage>
</organism>
<dbReference type="EMBL" id="OV651829">
    <property type="protein sequence ID" value="CAH1104609.1"/>
    <property type="molecule type" value="Genomic_DNA"/>
</dbReference>
<keyword evidence="11" id="KW-1185">Reference proteome</keyword>
<keyword evidence="3 9" id="KW-0812">Transmembrane</keyword>
<dbReference type="AlphaFoldDB" id="A0A9P0CM12"/>
<name>A0A9P0CM12_9CUCU</name>
<keyword evidence="4" id="KW-0552">Olfaction</keyword>
<evidence type="ECO:0000256" key="6">
    <source>
        <dbReference type="ARBA" id="ARBA00023136"/>
    </source>
</evidence>
<feature type="transmembrane region" description="Helical" evidence="9">
    <location>
        <begin position="130"/>
        <end position="163"/>
    </location>
</feature>
<evidence type="ECO:0000256" key="4">
    <source>
        <dbReference type="ARBA" id="ARBA00022725"/>
    </source>
</evidence>
<keyword evidence="2" id="KW-0716">Sensory transduction</keyword>
<dbReference type="Pfam" id="PF02949">
    <property type="entry name" value="7tm_6"/>
    <property type="match status" value="1"/>
</dbReference>
<protein>
    <submittedName>
        <fullName evidence="10">Uncharacterized protein</fullName>
    </submittedName>
</protein>
<evidence type="ECO:0000256" key="9">
    <source>
        <dbReference type="SAM" id="Phobius"/>
    </source>
</evidence>
<dbReference type="GO" id="GO:0007165">
    <property type="term" value="P:signal transduction"/>
    <property type="evidence" value="ECO:0007669"/>
    <property type="project" value="UniProtKB-KW"/>
</dbReference>
<evidence type="ECO:0000256" key="7">
    <source>
        <dbReference type="ARBA" id="ARBA00023170"/>
    </source>
</evidence>
<keyword evidence="5 9" id="KW-1133">Transmembrane helix</keyword>
<dbReference type="GO" id="GO:0004984">
    <property type="term" value="F:olfactory receptor activity"/>
    <property type="evidence" value="ECO:0007669"/>
    <property type="project" value="InterPro"/>
</dbReference>
<evidence type="ECO:0000256" key="1">
    <source>
        <dbReference type="ARBA" id="ARBA00004141"/>
    </source>
</evidence>